<proteinExistence type="predicted"/>
<protein>
    <recommendedName>
        <fullName evidence="3">F-box domain-containing protein</fullName>
    </recommendedName>
</protein>
<evidence type="ECO:0008006" key="3">
    <source>
        <dbReference type="Google" id="ProtNLM"/>
    </source>
</evidence>
<accession>A0A137P293</accession>
<dbReference type="AlphaFoldDB" id="A0A137P293"/>
<evidence type="ECO:0000313" key="1">
    <source>
        <dbReference type="EMBL" id="KXN69068.1"/>
    </source>
</evidence>
<sequence length="179" mass="21012">MANLSELHPKEIDLILSNTLMYLPRSDLKACRLTSTQFNTATTPYYYSELLLVYPAKTSEFGDKTLFQRVTQSFSQLISQYKKYSSLVKYIELNIFCNKNLIQTILKEFPNLEGIRFTYCDFFEIDTNWIYKEFWDLDDMILVGCSDMMEEGCFYDLDNLVFPMESRSSKVIESSNNTE</sequence>
<keyword evidence="2" id="KW-1185">Reference proteome</keyword>
<name>A0A137P293_CONC2</name>
<reference evidence="1 2" key="1">
    <citation type="journal article" date="2015" name="Genome Biol. Evol.">
        <title>Phylogenomic analyses indicate that early fungi evolved digesting cell walls of algal ancestors of land plants.</title>
        <authorList>
            <person name="Chang Y."/>
            <person name="Wang S."/>
            <person name="Sekimoto S."/>
            <person name="Aerts A.L."/>
            <person name="Choi C."/>
            <person name="Clum A."/>
            <person name="LaButti K.M."/>
            <person name="Lindquist E.A."/>
            <person name="Yee Ngan C."/>
            <person name="Ohm R.A."/>
            <person name="Salamov A.A."/>
            <person name="Grigoriev I.V."/>
            <person name="Spatafora J.W."/>
            <person name="Berbee M.L."/>
        </authorList>
    </citation>
    <scope>NUCLEOTIDE SEQUENCE [LARGE SCALE GENOMIC DNA]</scope>
    <source>
        <strain evidence="1 2">NRRL 28638</strain>
    </source>
</reference>
<organism evidence="1 2">
    <name type="scientific">Conidiobolus coronatus (strain ATCC 28846 / CBS 209.66 / NRRL 28638)</name>
    <name type="common">Delacroixia coronata</name>
    <dbReference type="NCBI Taxonomy" id="796925"/>
    <lineage>
        <taxon>Eukaryota</taxon>
        <taxon>Fungi</taxon>
        <taxon>Fungi incertae sedis</taxon>
        <taxon>Zoopagomycota</taxon>
        <taxon>Entomophthoromycotina</taxon>
        <taxon>Entomophthoromycetes</taxon>
        <taxon>Entomophthorales</taxon>
        <taxon>Ancylistaceae</taxon>
        <taxon>Conidiobolus</taxon>
    </lineage>
</organism>
<gene>
    <name evidence="1" type="ORF">CONCODRAFT_18591</name>
</gene>
<dbReference type="EMBL" id="KQ964549">
    <property type="protein sequence ID" value="KXN69068.1"/>
    <property type="molecule type" value="Genomic_DNA"/>
</dbReference>
<evidence type="ECO:0000313" key="2">
    <source>
        <dbReference type="Proteomes" id="UP000070444"/>
    </source>
</evidence>
<dbReference type="Proteomes" id="UP000070444">
    <property type="component" value="Unassembled WGS sequence"/>
</dbReference>